<name>A0A7K0BW97_9ACTN</name>
<dbReference type="AlphaFoldDB" id="A0A7K0BW97"/>
<dbReference type="OrthoDB" id="370168at2"/>
<gene>
    <name evidence="5" type="primary">yybR_3</name>
    <name evidence="5" type="ORF">ACRB68_35260</name>
</gene>
<dbReference type="CDD" id="cd00090">
    <property type="entry name" value="HTH_ARSR"/>
    <property type="match status" value="1"/>
</dbReference>
<dbReference type="PANTHER" id="PTHR33204:SF39">
    <property type="entry name" value="TRANSCRIPTIONAL REGULATORY PROTEIN"/>
    <property type="match status" value="1"/>
</dbReference>
<dbReference type="InterPro" id="IPR036388">
    <property type="entry name" value="WH-like_DNA-bd_sf"/>
</dbReference>
<keyword evidence="1" id="KW-0805">Transcription regulation</keyword>
<feature type="domain" description="HTH hxlR-type" evidence="4">
    <location>
        <begin position="24"/>
        <end position="122"/>
    </location>
</feature>
<dbReference type="PANTHER" id="PTHR33204">
    <property type="entry name" value="TRANSCRIPTIONAL REGULATOR, MARR FAMILY"/>
    <property type="match status" value="1"/>
</dbReference>
<dbReference type="PROSITE" id="PS51118">
    <property type="entry name" value="HTH_HXLR"/>
    <property type="match status" value="1"/>
</dbReference>
<comment type="caution">
    <text evidence="5">The sequence shown here is derived from an EMBL/GenBank/DDBJ whole genome shotgun (WGS) entry which is preliminary data.</text>
</comment>
<dbReference type="InterPro" id="IPR036390">
    <property type="entry name" value="WH_DNA-bd_sf"/>
</dbReference>
<evidence type="ECO:0000256" key="1">
    <source>
        <dbReference type="ARBA" id="ARBA00023015"/>
    </source>
</evidence>
<evidence type="ECO:0000313" key="5">
    <source>
        <dbReference type="EMBL" id="MQY05450.1"/>
    </source>
</evidence>
<dbReference type="Gene3D" id="1.10.10.10">
    <property type="entry name" value="Winged helix-like DNA-binding domain superfamily/Winged helix DNA-binding domain"/>
    <property type="match status" value="1"/>
</dbReference>
<dbReference type="SUPFAM" id="SSF46785">
    <property type="entry name" value="Winged helix' DNA-binding domain"/>
    <property type="match status" value="1"/>
</dbReference>
<accession>A0A7K0BW97</accession>
<dbReference type="InterPro" id="IPR011991">
    <property type="entry name" value="ArsR-like_HTH"/>
</dbReference>
<protein>
    <submittedName>
        <fullName evidence="5">Putative HTH-type transcriptional regulator YybR</fullName>
    </submittedName>
</protein>
<dbReference type="Proteomes" id="UP000487268">
    <property type="component" value="Unassembled WGS sequence"/>
</dbReference>
<organism evidence="5 6">
    <name type="scientific">Actinomadura macrotermitis</name>
    <dbReference type="NCBI Taxonomy" id="2585200"/>
    <lineage>
        <taxon>Bacteria</taxon>
        <taxon>Bacillati</taxon>
        <taxon>Actinomycetota</taxon>
        <taxon>Actinomycetes</taxon>
        <taxon>Streptosporangiales</taxon>
        <taxon>Thermomonosporaceae</taxon>
        <taxon>Actinomadura</taxon>
    </lineage>
</organism>
<dbReference type="Pfam" id="PF01638">
    <property type="entry name" value="HxlR"/>
    <property type="match status" value="1"/>
</dbReference>
<dbReference type="GO" id="GO:0003677">
    <property type="term" value="F:DNA binding"/>
    <property type="evidence" value="ECO:0007669"/>
    <property type="project" value="UniProtKB-KW"/>
</dbReference>
<dbReference type="RefSeq" id="WP_153533505.1">
    <property type="nucleotide sequence ID" value="NZ_WEGH01000002.1"/>
</dbReference>
<evidence type="ECO:0000313" key="6">
    <source>
        <dbReference type="Proteomes" id="UP000487268"/>
    </source>
</evidence>
<proteinExistence type="predicted"/>
<keyword evidence="6" id="KW-1185">Reference proteome</keyword>
<evidence type="ECO:0000256" key="2">
    <source>
        <dbReference type="ARBA" id="ARBA00023125"/>
    </source>
</evidence>
<keyword evidence="2" id="KW-0238">DNA-binding</keyword>
<evidence type="ECO:0000259" key="4">
    <source>
        <dbReference type="PROSITE" id="PS51118"/>
    </source>
</evidence>
<evidence type="ECO:0000256" key="3">
    <source>
        <dbReference type="ARBA" id="ARBA00023163"/>
    </source>
</evidence>
<reference evidence="5 6" key="1">
    <citation type="submission" date="2019-10" db="EMBL/GenBank/DDBJ databases">
        <title>Actinomadura rubteroloni sp. nov. and Actinomadura macrotermitis sp. nov., isolated from the gut of fungus growing-termite Macrotermes natalensis.</title>
        <authorList>
            <person name="Benndorf R."/>
            <person name="Martin K."/>
            <person name="Kuefner M."/>
            <person name="De Beer W."/>
            <person name="Kaster A.-K."/>
            <person name="Vollmers J."/>
            <person name="Poulsen M."/>
            <person name="Beemelmanns C."/>
        </authorList>
    </citation>
    <scope>NUCLEOTIDE SEQUENCE [LARGE SCALE GENOMIC DNA]</scope>
    <source>
        <strain evidence="5 6">RB68</strain>
    </source>
</reference>
<dbReference type="InterPro" id="IPR002577">
    <property type="entry name" value="HTH_HxlR"/>
</dbReference>
<dbReference type="EMBL" id="WEGH01000002">
    <property type="protein sequence ID" value="MQY05450.1"/>
    <property type="molecule type" value="Genomic_DNA"/>
</dbReference>
<sequence>MTTMSAAQRRAAAKADFDDYMEDCATRQVLLSLGGKWASLLMFTLAEGPRRYNDLARALPGVSAKVLTQALRSLERDGFVSREVTYTVPVQVEYTLTELGRRAIPLLAAVRDWAEENIGDVHAARAAFAGPGR</sequence>
<keyword evidence="3" id="KW-0804">Transcription</keyword>